<dbReference type="STRING" id="634771.SAMN04488128_1011851"/>
<dbReference type="AlphaFoldDB" id="A0A1T4P100"/>
<dbReference type="EMBL" id="FUWZ01000001">
    <property type="protein sequence ID" value="SJZ85131.1"/>
    <property type="molecule type" value="Genomic_DNA"/>
</dbReference>
<dbReference type="InterPro" id="IPR029058">
    <property type="entry name" value="AB_hydrolase_fold"/>
</dbReference>
<reference evidence="2" key="1">
    <citation type="submission" date="2017-02" db="EMBL/GenBank/DDBJ databases">
        <authorList>
            <person name="Varghese N."/>
            <person name="Submissions S."/>
        </authorList>
    </citation>
    <scope>NUCLEOTIDE SEQUENCE [LARGE SCALE GENOMIC DNA]</scope>
    <source>
        <strain evidence="2">DSM 22224</strain>
    </source>
</reference>
<sequence>MISRLPAMAIRGMDDQTLHGKHFLPLFRSLFPGGKVYEVPHAGHYSPEDAPDAIGALVPRFLGIPSGHKQSATQDMYEAY</sequence>
<gene>
    <name evidence="1" type="ORF">SAMN04488128_1011851</name>
</gene>
<dbReference type="SUPFAM" id="SSF53474">
    <property type="entry name" value="alpha/beta-Hydrolases"/>
    <property type="match status" value="1"/>
</dbReference>
<name>A0A1T4P100_9BACT</name>
<keyword evidence="2" id="KW-1185">Reference proteome</keyword>
<organism evidence="1 2">
    <name type="scientific">Chitinophaga eiseniae</name>
    <dbReference type="NCBI Taxonomy" id="634771"/>
    <lineage>
        <taxon>Bacteria</taxon>
        <taxon>Pseudomonadati</taxon>
        <taxon>Bacteroidota</taxon>
        <taxon>Chitinophagia</taxon>
        <taxon>Chitinophagales</taxon>
        <taxon>Chitinophagaceae</taxon>
        <taxon>Chitinophaga</taxon>
    </lineage>
</organism>
<proteinExistence type="predicted"/>
<accession>A0A1T4P100</accession>
<protein>
    <submittedName>
        <fullName evidence="1">Haloalkane dehalogenase</fullName>
    </submittedName>
</protein>
<dbReference type="RefSeq" id="WP_078668414.1">
    <property type="nucleotide sequence ID" value="NZ_FUWZ01000001.1"/>
</dbReference>
<dbReference type="OrthoDB" id="1224630at2"/>
<dbReference type="Gene3D" id="3.40.50.1820">
    <property type="entry name" value="alpha/beta hydrolase"/>
    <property type="match status" value="1"/>
</dbReference>
<evidence type="ECO:0000313" key="1">
    <source>
        <dbReference type="EMBL" id="SJZ85131.1"/>
    </source>
</evidence>
<dbReference type="Proteomes" id="UP000190367">
    <property type="component" value="Unassembled WGS sequence"/>
</dbReference>
<evidence type="ECO:0000313" key="2">
    <source>
        <dbReference type="Proteomes" id="UP000190367"/>
    </source>
</evidence>